<dbReference type="GO" id="GO:0005096">
    <property type="term" value="F:GTPase activator activity"/>
    <property type="evidence" value="ECO:0007669"/>
    <property type="project" value="UniProtKB-KW"/>
</dbReference>
<dbReference type="PANTHER" id="PTHR45686:SF4">
    <property type="entry name" value="ADP-RIBOSYLATION FACTOR GTPASE ACTIVATING PROTEIN 3, ISOFORM H"/>
    <property type="match status" value="1"/>
</dbReference>
<evidence type="ECO:0000256" key="3">
    <source>
        <dbReference type="ARBA" id="ARBA00022723"/>
    </source>
</evidence>
<dbReference type="Proteomes" id="UP000287033">
    <property type="component" value="Unassembled WGS sequence"/>
</dbReference>
<keyword evidence="2" id="KW-0343">GTPase activation</keyword>
<feature type="compositionally biased region" description="Basic residues" evidence="8">
    <location>
        <begin position="173"/>
        <end position="185"/>
    </location>
</feature>
<keyword evidence="6" id="KW-0931">ER-Golgi transport</keyword>
<evidence type="ECO:0000313" key="11">
    <source>
        <dbReference type="Proteomes" id="UP000287033"/>
    </source>
</evidence>
<evidence type="ECO:0000313" key="10">
    <source>
        <dbReference type="EMBL" id="GCC21527.1"/>
    </source>
</evidence>
<dbReference type="PRINTS" id="PR00405">
    <property type="entry name" value="REVINTRACTNG"/>
</dbReference>
<dbReference type="GO" id="GO:0008270">
    <property type="term" value="F:zinc ion binding"/>
    <property type="evidence" value="ECO:0007669"/>
    <property type="project" value="UniProtKB-KW"/>
</dbReference>
<dbReference type="PANTHER" id="PTHR45686">
    <property type="entry name" value="ADP-RIBOSYLATION FACTOR GTPASE ACTIVATING PROTEIN 3, ISOFORM H-RELATED"/>
    <property type="match status" value="1"/>
</dbReference>
<dbReference type="Gene3D" id="1.10.220.150">
    <property type="entry name" value="Arf GTPase activating protein"/>
    <property type="match status" value="1"/>
</dbReference>
<evidence type="ECO:0000256" key="6">
    <source>
        <dbReference type="ARBA" id="ARBA00022892"/>
    </source>
</evidence>
<evidence type="ECO:0000256" key="8">
    <source>
        <dbReference type="SAM" id="MobiDB-lite"/>
    </source>
</evidence>
<evidence type="ECO:0000256" key="4">
    <source>
        <dbReference type="ARBA" id="ARBA00022771"/>
    </source>
</evidence>
<evidence type="ECO:0000256" key="7">
    <source>
        <dbReference type="PROSITE-ProRule" id="PRU00288"/>
    </source>
</evidence>
<dbReference type="AlphaFoldDB" id="A0A401RTQ3"/>
<protein>
    <recommendedName>
        <fullName evidence="9">Arf-GAP domain-containing protein</fullName>
    </recommendedName>
</protein>
<feature type="domain" description="Arf-GAP" evidence="9">
    <location>
        <begin position="11"/>
        <end position="57"/>
    </location>
</feature>
<comment type="caution">
    <text evidence="10">The sequence shown here is derived from an EMBL/GenBank/DDBJ whole genome shotgun (WGS) entry which is preliminary data.</text>
</comment>
<accession>A0A401RTQ3</accession>
<organism evidence="10 11">
    <name type="scientific">Chiloscyllium punctatum</name>
    <name type="common">Brownbanded bambooshark</name>
    <name type="synonym">Hemiscyllium punctatum</name>
    <dbReference type="NCBI Taxonomy" id="137246"/>
    <lineage>
        <taxon>Eukaryota</taxon>
        <taxon>Metazoa</taxon>
        <taxon>Chordata</taxon>
        <taxon>Craniata</taxon>
        <taxon>Vertebrata</taxon>
        <taxon>Chondrichthyes</taxon>
        <taxon>Elasmobranchii</taxon>
        <taxon>Galeomorphii</taxon>
        <taxon>Galeoidea</taxon>
        <taxon>Orectolobiformes</taxon>
        <taxon>Hemiscylliidae</taxon>
        <taxon>Chiloscyllium</taxon>
    </lineage>
</organism>
<dbReference type="SUPFAM" id="SSF57863">
    <property type="entry name" value="ArfGap/RecO-like zinc finger"/>
    <property type="match status" value="1"/>
</dbReference>
<keyword evidence="4 7" id="KW-0863">Zinc-finger</keyword>
<dbReference type="InterPro" id="IPR038508">
    <property type="entry name" value="ArfGAP_dom_sf"/>
</dbReference>
<keyword evidence="5" id="KW-0862">Zinc</keyword>
<dbReference type="InterPro" id="IPR037278">
    <property type="entry name" value="ARFGAP/RecO"/>
</dbReference>
<keyword evidence="3" id="KW-0479">Metal-binding</keyword>
<evidence type="ECO:0000256" key="1">
    <source>
        <dbReference type="ARBA" id="ARBA00004255"/>
    </source>
</evidence>
<sequence length="275" mass="29901">MADGPGKAAIQAVFRRLRASQTNKSCFDCGAKNPSWASVTYGIFLCIDCSGIHRSLGAAFFRQHGCMTKDTTAKYNSRAAQLYRERLRTAAVAAVGQHGTQLWFDGCNTSPCLPLGQCENDFFIEHTHGSAERESSQESGSCRLEHLSEEVEAVKMHSGNGTEHSETKPSLIGKKKPSTGRKRLGAQKVSSQTFSEIERQAQVAEKVMEQQAAEARKQAEVSIDQCLFPSLASPVSHSVLTEMQTIEQESPVSAKSSRSKLDVLEEAAFASGPPM</sequence>
<dbReference type="Pfam" id="PF01412">
    <property type="entry name" value="ArfGap"/>
    <property type="match status" value="1"/>
</dbReference>
<comment type="subcellular location">
    <subcellularLocation>
        <location evidence="1">Golgi apparatus membrane</location>
        <topology evidence="1">Peripheral membrane protein</topology>
        <orientation evidence="1">Cytoplasmic side</orientation>
    </subcellularLocation>
</comment>
<gene>
    <name evidence="10" type="ORF">chiPu_0019999</name>
</gene>
<evidence type="ECO:0000256" key="2">
    <source>
        <dbReference type="ARBA" id="ARBA00022468"/>
    </source>
</evidence>
<dbReference type="OrthoDB" id="983479at2759"/>
<proteinExistence type="predicted"/>
<dbReference type="STRING" id="137246.A0A401RTQ3"/>
<dbReference type="InterPro" id="IPR001164">
    <property type="entry name" value="ArfGAP_dom"/>
</dbReference>
<dbReference type="PROSITE" id="PS50115">
    <property type="entry name" value="ARFGAP"/>
    <property type="match status" value="1"/>
</dbReference>
<reference evidence="10 11" key="1">
    <citation type="journal article" date="2018" name="Nat. Ecol. Evol.">
        <title>Shark genomes provide insights into elasmobranch evolution and the origin of vertebrates.</title>
        <authorList>
            <person name="Hara Y"/>
            <person name="Yamaguchi K"/>
            <person name="Onimaru K"/>
            <person name="Kadota M"/>
            <person name="Koyanagi M"/>
            <person name="Keeley SD"/>
            <person name="Tatsumi K"/>
            <person name="Tanaka K"/>
            <person name="Motone F"/>
            <person name="Kageyama Y"/>
            <person name="Nozu R"/>
            <person name="Adachi N"/>
            <person name="Nishimura O"/>
            <person name="Nakagawa R"/>
            <person name="Tanegashima C"/>
            <person name="Kiyatake I"/>
            <person name="Matsumoto R"/>
            <person name="Murakumo K"/>
            <person name="Nishida K"/>
            <person name="Terakita A"/>
            <person name="Kuratani S"/>
            <person name="Sato K"/>
            <person name="Hyodo S Kuraku.S."/>
        </authorList>
    </citation>
    <scope>NUCLEOTIDE SEQUENCE [LARGE SCALE GENOMIC DNA]</scope>
</reference>
<dbReference type="SMART" id="SM00105">
    <property type="entry name" value="ArfGap"/>
    <property type="match status" value="1"/>
</dbReference>
<dbReference type="GO" id="GO:0048205">
    <property type="term" value="P:COPI coating of Golgi vesicle"/>
    <property type="evidence" value="ECO:0007669"/>
    <property type="project" value="TreeGrafter"/>
</dbReference>
<name>A0A401RTQ3_CHIPU</name>
<keyword evidence="6" id="KW-0813">Transport</keyword>
<dbReference type="GO" id="GO:0000139">
    <property type="term" value="C:Golgi membrane"/>
    <property type="evidence" value="ECO:0007669"/>
    <property type="project" value="UniProtKB-SubCell"/>
</dbReference>
<keyword evidence="11" id="KW-1185">Reference proteome</keyword>
<evidence type="ECO:0000259" key="9">
    <source>
        <dbReference type="PROSITE" id="PS50115"/>
    </source>
</evidence>
<feature type="region of interest" description="Disordered" evidence="8">
    <location>
        <begin position="156"/>
        <end position="193"/>
    </location>
</feature>
<dbReference type="EMBL" id="BEZZ01002282">
    <property type="protein sequence ID" value="GCC21527.1"/>
    <property type="molecule type" value="Genomic_DNA"/>
</dbReference>
<evidence type="ECO:0000256" key="5">
    <source>
        <dbReference type="ARBA" id="ARBA00022833"/>
    </source>
</evidence>